<protein>
    <recommendedName>
        <fullName evidence="5">VWFA domain-containing protein</fullName>
    </recommendedName>
</protein>
<keyword evidence="2" id="KW-0472">Membrane</keyword>
<dbReference type="EMBL" id="JAENII010000010">
    <property type="protein sequence ID" value="MBK1828027.1"/>
    <property type="molecule type" value="Genomic_DNA"/>
</dbReference>
<keyword evidence="4" id="KW-1185">Reference proteome</keyword>
<evidence type="ECO:0000313" key="3">
    <source>
        <dbReference type="EMBL" id="MBK1828027.1"/>
    </source>
</evidence>
<dbReference type="AlphaFoldDB" id="A0A934REE7"/>
<dbReference type="Gene3D" id="3.40.50.410">
    <property type="entry name" value="von Willebrand factor, type A domain"/>
    <property type="match status" value="1"/>
</dbReference>
<feature type="transmembrane region" description="Helical" evidence="2">
    <location>
        <begin position="37"/>
        <end position="57"/>
    </location>
</feature>
<proteinExistence type="predicted"/>
<gene>
    <name evidence="3" type="ORF">JIN81_13430</name>
</gene>
<dbReference type="RefSeq" id="WP_200280601.1">
    <property type="nucleotide sequence ID" value="NZ_JAENII010000010.1"/>
</dbReference>
<organism evidence="3 4">
    <name type="scientific">Haloferula rosea</name>
    <dbReference type="NCBI Taxonomy" id="490093"/>
    <lineage>
        <taxon>Bacteria</taxon>
        <taxon>Pseudomonadati</taxon>
        <taxon>Verrucomicrobiota</taxon>
        <taxon>Verrucomicrobiia</taxon>
        <taxon>Verrucomicrobiales</taxon>
        <taxon>Verrucomicrobiaceae</taxon>
        <taxon>Haloferula</taxon>
    </lineage>
</organism>
<accession>A0A934REE7</accession>
<reference evidence="3" key="1">
    <citation type="submission" date="2021-01" db="EMBL/GenBank/DDBJ databases">
        <title>Modified the classification status of verrucomicrobia.</title>
        <authorList>
            <person name="Feng X."/>
        </authorList>
    </citation>
    <scope>NUCLEOTIDE SEQUENCE</scope>
    <source>
        <strain evidence="3">KCTC 22201</strain>
    </source>
</reference>
<feature type="region of interest" description="Disordered" evidence="1">
    <location>
        <begin position="76"/>
        <end position="96"/>
    </location>
</feature>
<dbReference type="SUPFAM" id="SSF53300">
    <property type="entry name" value="vWA-like"/>
    <property type="match status" value="1"/>
</dbReference>
<comment type="caution">
    <text evidence="3">The sequence shown here is derived from an EMBL/GenBank/DDBJ whole genome shotgun (WGS) entry which is preliminary data.</text>
</comment>
<evidence type="ECO:0000256" key="1">
    <source>
        <dbReference type="SAM" id="MobiDB-lite"/>
    </source>
</evidence>
<sequence>MAHPPQLYTTEAPPQDAAFHLEQLVAKQRRVDSIQSLVVSFIVLGLIAGILWLIAILPRFTEVDVIVSYNAPVPPEDNPVDRPQLAAGVRPKPSSSSSSMARVIAAAVEAPVAVPMPEVSNPTTPFGMDDDFTAGFGSGDGDGDGGGGSSFFGTPRKGRRVIYAVDYSESMRSDAPGGGTRLDALKKELTRSISSLKPNMNFNVIFFSHTAWTISTDGPDHANNGWNGLNETPPVAWHQASDHIKGVFKEKIQTMGTGRGTVWYSPLKMALSMSPPPDIIYLLSDGEPSDLDDVLVRIDEMNPTGVPIDTFAMEEPGEQARAMWDMANETGGRFTMIYQGKAYSGMAAEKYTLDQ</sequence>
<dbReference type="Proteomes" id="UP000658278">
    <property type="component" value="Unassembled WGS sequence"/>
</dbReference>
<evidence type="ECO:0008006" key="5">
    <source>
        <dbReference type="Google" id="ProtNLM"/>
    </source>
</evidence>
<dbReference type="InterPro" id="IPR036465">
    <property type="entry name" value="vWFA_dom_sf"/>
</dbReference>
<evidence type="ECO:0000313" key="4">
    <source>
        <dbReference type="Proteomes" id="UP000658278"/>
    </source>
</evidence>
<keyword evidence="2" id="KW-0812">Transmembrane</keyword>
<name>A0A934REE7_9BACT</name>
<evidence type="ECO:0000256" key="2">
    <source>
        <dbReference type="SAM" id="Phobius"/>
    </source>
</evidence>
<keyword evidence="2" id="KW-1133">Transmembrane helix</keyword>